<sequence length="516" mass="58204">MMKKTLLGGLMMAIAMLSGVTAMAQNKLVINADQGKTQISRHIYGHFSEHLGRCIYGGIWVGPDSEIENINGYRTDVFEALKALDIPNLRWPGGCFADEYHWTDGIGPRSERPKMINTHWGGVTEDNSFGTHEFFGFVEMLGTEPYITGNVGSGSVEEMSKWVEYINFDGVSPMADLRKKNGREEPWQIKYWGVGNESWGCGGNMTPEYYANEYRRYATFARDYPGAKLYKIAGGANSTDYNWTEVLMQKIPLHMMDAMSLHYYTIPGSWGNKGSSTDFDKEEYLTTLQKAAFMDQLLTNHETRMDKYDPNKRVKLIVDEWGTWYDVEPNTNPGFLYQQNTLRDAFVAAITLNIFNQHADRVHMANLAQTVNVLQALILTEEDKMLLTPTYHVFDLYKPHMDATLLPSYLTSEKVKAGDVEMDALNVSSSLSEDGTVNISIANVDPDMAIDLEVFLHGTEANEVSGRYLTAPALNSHNSFEENDVVSIEAFDDFKWNKEVLNVKVPAKSVIVLRVK</sequence>
<dbReference type="InterPro" id="IPR055235">
    <property type="entry name" value="ASD1_cat"/>
</dbReference>
<keyword evidence="11" id="KW-1185">Reference proteome</keyword>
<keyword evidence="5" id="KW-0378">Hydrolase</keyword>
<dbReference type="Proteomes" id="UP000010796">
    <property type="component" value="Chromosome"/>
</dbReference>
<evidence type="ECO:0000256" key="8">
    <source>
        <dbReference type="SAM" id="SignalP"/>
    </source>
</evidence>
<comment type="catalytic activity">
    <reaction evidence="1">
        <text>Hydrolysis of terminal non-reducing alpha-L-arabinofuranoside residues in alpha-L-arabinosides.</text>
        <dbReference type="EC" id="3.2.1.55"/>
    </reaction>
</comment>
<evidence type="ECO:0000256" key="6">
    <source>
        <dbReference type="ARBA" id="ARBA00023277"/>
    </source>
</evidence>
<dbReference type="AlphaFoldDB" id="L0FVV2"/>
<dbReference type="SMART" id="SM00813">
    <property type="entry name" value="Alpha-L-AF_C"/>
    <property type="match status" value="1"/>
</dbReference>
<dbReference type="EC" id="3.2.1.55" evidence="4"/>
<dbReference type="InterPro" id="IPR013780">
    <property type="entry name" value="Glyco_hydro_b"/>
</dbReference>
<feature type="domain" description="Alpha-L-arabinofuranosidase C-terminal" evidence="9">
    <location>
        <begin position="319"/>
        <end position="509"/>
    </location>
</feature>
<keyword evidence="7" id="KW-0326">Glycosidase</keyword>
<dbReference type="STRING" id="926556.Echvi_0516"/>
<dbReference type="Gene3D" id="2.60.40.1180">
    <property type="entry name" value="Golgi alpha-mannosidase II"/>
    <property type="match status" value="1"/>
</dbReference>
<dbReference type="GO" id="GO:0000272">
    <property type="term" value="P:polysaccharide catabolic process"/>
    <property type="evidence" value="ECO:0007669"/>
    <property type="project" value="TreeGrafter"/>
</dbReference>
<dbReference type="Pfam" id="PF06964">
    <property type="entry name" value="Alpha-L-AF_C"/>
    <property type="match status" value="1"/>
</dbReference>
<accession>L0FVV2</accession>
<dbReference type="InterPro" id="IPR017853">
    <property type="entry name" value="GH"/>
</dbReference>
<dbReference type="eggNOG" id="COG3534">
    <property type="taxonomic scope" value="Bacteria"/>
</dbReference>
<evidence type="ECO:0000256" key="7">
    <source>
        <dbReference type="ARBA" id="ARBA00023295"/>
    </source>
</evidence>
<evidence type="ECO:0000256" key="5">
    <source>
        <dbReference type="ARBA" id="ARBA00022801"/>
    </source>
</evidence>
<evidence type="ECO:0000256" key="2">
    <source>
        <dbReference type="ARBA" id="ARBA00007186"/>
    </source>
</evidence>
<evidence type="ECO:0000313" key="11">
    <source>
        <dbReference type="Proteomes" id="UP000010796"/>
    </source>
</evidence>
<evidence type="ECO:0000259" key="9">
    <source>
        <dbReference type="SMART" id="SM00813"/>
    </source>
</evidence>
<feature type="chain" id="PRO_5003942661" description="non-reducing end alpha-L-arabinofuranosidase" evidence="8">
    <location>
        <begin position="25"/>
        <end position="516"/>
    </location>
</feature>
<evidence type="ECO:0000313" key="10">
    <source>
        <dbReference type="EMBL" id="AGA76800.1"/>
    </source>
</evidence>
<comment type="subunit">
    <text evidence="3">Homohexamer; trimer of dimers.</text>
</comment>
<dbReference type="GO" id="GO:0046373">
    <property type="term" value="P:L-arabinose metabolic process"/>
    <property type="evidence" value="ECO:0007669"/>
    <property type="project" value="InterPro"/>
</dbReference>
<name>L0FVV2_ECHVK</name>
<dbReference type="PANTHER" id="PTHR43576">
    <property type="entry name" value="ALPHA-L-ARABINOFURANOSIDASE C-RELATED"/>
    <property type="match status" value="1"/>
</dbReference>
<protein>
    <recommendedName>
        <fullName evidence="4">non-reducing end alpha-L-arabinofuranosidase</fullName>
        <ecNumber evidence="4">3.2.1.55</ecNumber>
    </recommendedName>
</protein>
<proteinExistence type="inferred from homology"/>
<dbReference type="KEGG" id="evi:Echvi_0516"/>
<evidence type="ECO:0000256" key="3">
    <source>
        <dbReference type="ARBA" id="ARBA00011165"/>
    </source>
</evidence>
<dbReference type="Gene3D" id="3.20.20.80">
    <property type="entry name" value="Glycosidases"/>
    <property type="match status" value="1"/>
</dbReference>
<evidence type="ECO:0000256" key="1">
    <source>
        <dbReference type="ARBA" id="ARBA00001462"/>
    </source>
</evidence>
<dbReference type="Pfam" id="PF22848">
    <property type="entry name" value="ASD1_dom"/>
    <property type="match status" value="1"/>
</dbReference>
<keyword evidence="8" id="KW-0732">Signal</keyword>
<reference evidence="11" key="1">
    <citation type="submission" date="2012-02" db="EMBL/GenBank/DDBJ databases">
        <title>The complete genome of Echinicola vietnamensis DSM 17526.</title>
        <authorList>
            <person name="Lucas S."/>
            <person name="Copeland A."/>
            <person name="Lapidus A."/>
            <person name="Glavina del Rio T."/>
            <person name="Dalin E."/>
            <person name="Tice H."/>
            <person name="Bruce D."/>
            <person name="Goodwin L."/>
            <person name="Pitluck S."/>
            <person name="Peters L."/>
            <person name="Ovchinnikova G."/>
            <person name="Teshima H."/>
            <person name="Kyrpides N."/>
            <person name="Mavromatis K."/>
            <person name="Ivanova N."/>
            <person name="Brettin T."/>
            <person name="Detter J.C."/>
            <person name="Han C."/>
            <person name="Larimer F."/>
            <person name="Land M."/>
            <person name="Hauser L."/>
            <person name="Markowitz V."/>
            <person name="Cheng J.-F."/>
            <person name="Hugenholtz P."/>
            <person name="Woyke T."/>
            <person name="Wu D."/>
            <person name="Brambilla E."/>
            <person name="Klenk H.-P."/>
            <person name="Eisen J.A."/>
        </authorList>
    </citation>
    <scope>NUCLEOTIDE SEQUENCE [LARGE SCALE GENOMIC DNA]</scope>
    <source>
        <strain evidence="11">DSM 17526 / LMG 23754 / KMM 6221</strain>
    </source>
</reference>
<dbReference type="InterPro" id="IPR010720">
    <property type="entry name" value="Alpha-L-AF_C"/>
</dbReference>
<dbReference type="EMBL" id="CP003346">
    <property type="protein sequence ID" value="AGA76800.1"/>
    <property type="molecule type" value="Genomic_DNA"/>
</dbReference>
<comment type="similarity">
    <text evidence="2">Belongs to the glycosyl hydrolase 51 family.</text>
</comment>
<gene>
    <name evidence="10" type="ordered locus">Echvi_0516</name>
</gene>
<dbReference type="HOGENOM" id="CLU_017810_2_0_10"/>
<dbReference type="PATRIC" id="fig|926556.3.peg.517"/>
<dbReference type="SUPFAM" id="SSF51011">
    <property type="entry name" value="Glycosyl hydrolase domain"/>
    <property type="match status" value="1"/>
</dbReference>
<feature type="signal peptide" evidence="8">
    <location>
        <begin position="1"/>
        <end position="24"/>
    </location>
</feature>
<evidence type="ECO:0000256" key="4">
    <source>
        <dbReference type="ARBA" id="ARBA00012670"/>
    </source>
</evidence>
<dbReference type="GO" id="GO:0046556">
    <property type="term" value="F:alpha-L-arabinofuranosidase activity"/>
    <property type="evidence" value="ECO:0007669"/>
    <property type="project" value="UniProtKB-EC"/>
</dbReference>
<dbReference type="PANTHER" id="PTHR43576:SF2">
    <property type="entry name" value="INTRACELLULAR EXO-ALPHA-L-ARABINOFURANOSIDASE 2"/>
    <property type="match status" value="1"/>
</dbReference>
<dbReference type="SUPFAM" id="SSF51445">
    <property type="entry name" value="(Trans)glycosidases"/>
    <property type="match status" value="1"/>
</dbReference>
<keyword evidence="6" id="KW-0119">Carbohydrate metabolism</keyword>
<organism evidence="10 11">
    <name type="scientific">Echinicola vietnamensis (strain DSM 17526 / LMG 23754 / KMM 6221)</name>
    <dbReference type="NCBI Taxonomy" id="926556"/>
    <lineage>
        <taxon>Bacteria</taxon>
        <taxon>Pseudomonadati</taxon>
        <taxon>Bacteroidota</taxon>
        <taxon>Cytophagia</taxon>
        <taxon>Cytophagales</taxon>
        <taxon>Cyclobacteriaceae</taxon>
        <taxon>Echinicola</taxon>
    </lineage>
</organism>